<feature type="domain" description="DUF4283" evidence="1">
    <location>
        <begin position="4"/>
        <end position="47"/>
    </location>
</feature>
<protein>
    <recommendedName>
        <fullName evidence="1">DUF4283 domain-containing protein</fullName>
    </recommendedName>
</protein>
<evidence type="ECO:0000313" key="2">
    <source>
        <dbReference type="EMBL" id="KAL0463000.1"/>
    </source>
</evidence>
<dbReference type="InterPro" id="IPR040256">
    <property type="entry name" value="At4g02000-like"/>
</dbReference>
<evidence type="ECO:0000259" key="1">
    <source>
        <dbReference type="Pfam" id="PF14111"/>
    </source>
</evidence>
<dbReference type="Pfam" id="PF14111">
    <property type="entry name" value="DUF4283"/>
    <property type="match status" value="1"/>
</dbReference>
<reference evidence="2" key="2">
    <citation type="journal article" date="2024" name="Plant">
        <title>Genomic evolution and insights into agronomic trait innovations of Sesamum species.</title>
        <authorList>
            <person name="Miao H."/>
            <person name="Wang L."/>
            <person name="Qu L."/>
            <person name="Liu H."/>
            <person name="Sun Y."/>
            <person name="Le M."/>
            <person name="Wang Q."/>
            <person name="Wei S."/>
            <person name="Zheng Y."/>
            <person name="Lin W."/>
            <person name="Duan Y."/>
            <person name="Cao H."/>
            <person name="Xiong S."/>
            <person name="Wang X."/>
            <person name="Wei L."/>
            <person name="Li C."/>
            <person name="Ma Q."/>
            <person name="Ju M."/>
            <person name="Zhao R."/>
            <person name="Li G."/>
            <person name="Mu C."/>
            <person name="Tian Q."/>
            <person name="Mei H."/>
            <person name="Zhang T."/>
            <person name="Gao T."/>
            <person name="Zhang H."/>
        </authorList>
    </citation>
    <scope>NUCLEOTIDE SEQUENCE</scope>
    <source>
        <strain evidence="2">KEN1</strain>
    </source>
</reference>
<reference evidence="2" key="1">
    <citation type="submission" date="2020-06" db="EMBL/GenBank/DDBJ databases">
        <authorList>
            <person name="Li T."/>
            <person name="Hu X."/>
            <person name="Zhang T."/>
            <person name="Song X."/>
            <person name="Zhang H."/>
            <person name="Dai N."/>
            <person name="Sheng W."/>
            <person name="Hou X."/>
            <person name="Wei L."/>
        </authorList>
    </citation>
    <scope>NUCLEOTIDE SEQUENCE</scope>
    <source>
        <strain evidence="2">KEN1</strain>
        <tissue evidence="2">Leaf</tissue>
    </source>
</reference>
<organism evidence="2">
    <name type="scientific">Sesamum latifolium</name>
    <dbReference type="NCBI Taxonomy" id="2727402"/>
    <lineage>
        <taxon>Eukaryota</taxon>
        <taxon>Viridiplantae</taxon>
        <taxon>Streptophyta</taxon>
        <taxon>Embryophyta</taxon>
        <taxon>Tracheophyta</taxon>
        <taxon>Spermatophyta</taxon>
        <taxon>Magnoliopsida</taxon>
        <taxon>eudicotyledons</taxon>
        <taxon>Gunneridae</taxon>
        <taxon>Pentapetalae</taxon>
        <taxon>asterids</taxon>
        <taxon>lamiids</taxon>
        <taxon>Lamiales</taxon>
        <taxon>Pedaliaceae</taxon>
        <taxon>Sesamum</taxon>
    </lineage>
</organism>
<gene>
    <name evidence="2" type="ORF">Slati_0187600</name>
</gene>
<dbReference type="InterPro" id="IPR025558">
    <property type="entry name" value="DUF4283"/>
</dbReference>
<dbReference type="PANTHER" id="PTHR31286:SF167">
    <property type="entry name" value="OS09G0268800 PROTEIN"/>
    <property type="match status" value="1"/>
</dbReference>
<dbReference type="PANTHER" id="PTHR31286">
    <property type="entry name" value="GLYCINE-RICH CELL WALL STRUCTURAL PROTEIN 1.8-LIKE"/>
    <property type="match status" value="1"/>
</dbReference>
<dbReference type="EMBL" id="JACGWN010000001">
    <property type="protein sequence ID" value="KAL0463000.1"/>
    <property type="molecule type" value="Genomic_DNA"/>
</dbReference>
<accession>A0AAW2YAZ3</accession>
<name>A0AAW2YAZ3_9LAMI</name>
<sequence length="316" mass="34870">MISPVKGMDIKQIPPDHFLFRFNHVLDRNRALEGCPWSFEKNVLVLSGINENENSMHIDLNWCEFHVHVHDLPLSKMNLGIATFIGNKIGKFKDLEMEPSGSTWGATLRIRTAINIMLPLPRALKLKTTMGEEQLVTFTKRGAEIFGGFASQGGTGIQFRPRDVSKDNERVAESSTKHQGCNLVIIEANHGVDRDRGQKDIVASGSGYCSPNVSATAVPDTQHIVNMLTDQDSLVGLENSLINVPLTFAATSGGRRGLVRRGRQMGSRTVMAARKRERGVTIIDPEAGVCHANKKRAHLVDEDSDFISAGTVEQFR</sequence>
<dbReference type="AlphaFoldDB" id="A0AAW2YAZ3"/>
<proteinExistence type="predicted"/>
<comment type="caution">
    <text evidence="2">The sequence shown here is derived from an EMBL/GenBank/DDBJ whole genome shotgun (WGS) entry which is preliminary data.</text>
</comment>